<sequence>MERDGCAPRGDSEMIVGSGVAVNDERRSTARKQDQAVMWSSRWAAISGGSRWGSAPTKRGGGPGDVRGGISDDELGTGVRRPGFGAEESATPSCGGEGIGDEWRHKRGDAMKTEFQEPTYDIAKDEGPWTPSKIHIPKRVNVNINMVKDNINRRRINMSSSQHNINMWV</sequence>
<proteinExistence type="predicted"/>
<evidence type="ECO:0000256" key="1">
    <source>
        <dbReference type="SAM" id="MobiDB-lite"/>
    </source>
</evidence>
<dbReference type="Proteomes" id="UP000000763">
    <property type="component" value="Chromosome 6"/>
</dbReference>
<reference evidence="3" key="1">
    <citation type="journal article" date="2005" name="Nature">
        <title>The map-based sequence of the rice genome.</title>
        <authorList>
            <consortium name="International rice genome sequencing project (IRGSP)"/>
            <person name="Matsumoto T."/>
            <person name="Wu J."/>
            <person name="Kanamori H."/>
            <person name="Katayose Y."/>
            <person name="Fujisawa M."/>
            <person name="Namiki N."/>
            <person name="Mizuno H."/>
            <person name="Yamamoto K."/>
            <person name="Antonio B.A."/>
            <person name="Baba T."/>
            <person name="Sakata K."/>
            <person name="Nagamura Y."/>
            <person name="Aoki H."/>
            <person name="Arikawa K."/>
            <person name="Arita K."/>
            <person name="Bito T."/>
            <person name="Chiden Y."/>
            <person name="Fujitsuka N."/>
            <person name="Fukunaka R."/>
            <person name="Hamada M."/>
            <person name="Harada C."/>
            <person name="Hayashi A."/>
            <person name="Hijishita S."/>
            <person name="Honda M."/>
            <person name="Hosokawa S."/>
            <person name="Ichikawa Y."/>
            <person name="Idonuma A."/>
            <person name="Iijima M."/>
            <person name="Ikeda M."/>
            <person name="Ikeno M."/>
            <person name="Ito K."/>
            <person name="Ito S."/>
            <person name="Ito T."/>
            <person name="Ito Y."/>
            <person name="Ito Y."/>
            <person name="Iwabuchi A."/>
            <person name="Kamiya K."/>
            <person name="Karasawa W."/>
            <person name="Kurita K."/>
            <person name="Katagiri S."/>
            <person name="Kikuta A."/>
            <person name="Kobayashi H."/>
            <person name="Kobayashi N."/>
            <person name="Machita K."/>
            <person name="Maehara T."/>
            <person name="Masukawa M."/>
            <person name="Mizubayashi T."/>
            <person name="Mukai Y."/>
            <person name="Nagasaki H."/>
            <person name="Nagata Y."/>
            <person name="Naito S."/>
            <person name="Nakashima M."/>
            <person name="Nakama Y."/>
            <person name="Nakamichi Y."/>
            <person name="Nakamura M."/>
            <person name="Meguro A."/>
            <person name="Negishi M."/>
            <person name="Ohta I."/>
            <person name="Ohta T."/>
            <person name="Okamoto M."/>
            <person name="Ono N."/>
            <person name="Saji S."/>
            <person name="Sakaguchi M."/>
            <person name="Sakai K."/>
            <person name="Shibata M."/>
            <person name="Shimokawa T."/>
            <person name="Song J."/>
            <person name="Takazaki Y."/>
            <person name="Terasawa K."/>
            <person name="Tsugane M."/>
            <person name="Tsuji K."/>
            <person name="Ueda S."/>
            <person name="Waki K."/>
            <person name="Yamagata H."/>
            <person name="Yamamoto M."/>
            <person name="Yamamoto S."/>
            <person name="Yamane H."/>
            <person name="Yoshiki S."/>
            <person name="Yoshihara R."/>
            <person name="Yukawa K."/>
            <person name="Zhong H."/>
            <person name="Yano M."/>
            <person name="Yuan Q."/>
            <person name="Ouyang S."/>
            <person name="Liu J."/>
            <person name="Jones K.M."/>
            <person name="Gansberger K."/>
            <person name="Moffat K."/>
            <person name="Hill J."/>
            <person name="Bera J."/>
            <person name="Fadrosh D."/>
            <person name="Jin S."/>
            <person name="Johri S."/>
            <person name="Kim M."/>
            <person name="Overton L."/>
            <person name="Reardon M."/>
            <person name="Tsitrin T."/>
            <person name="Vuong H."/>
            <person name="Weaver B."/>
            <person name="Ciecko A."/>
            <person name="Tallon L."/>
            <person name="Jackson J."/>
            <person name="Pai G."/>
            <person name="Aken S.V."/>
            <person name="Utterback T."/>
            <person name="Reidmuller S."/>
            <person name="Feldblyum T."/>
            <person name="Hsiao J."/>
            <person name="Zismann V."/>
            <person name="Iobst S."/>
            <person name="de Vazeille A.R."/>
            <person name="Buell C.R."/>
            <person name="Ying K."/>
            <person name="Li Y."/>
            <person name="Lu T."/>
            <person name="Huang Y."/>
            <person name="Zhao Q."/>
            <person name="Feng Q."/>
            <person name="Zhang L."/>
            <person name="Zhu J."/>
            <person name="Weng Q."/>
            <person name="Mu J."/>
            <person name="Lu Y."/>
            <person name="Fan D."/>
            <person name="Liu Y."/>
            <person name="Guan J."/>
            <person name="Zhang Y."/>
            <person name="Yu S."/>
            <person name="Liu X."/>
            <person name="Zhang Y."/>
            <person name="Hong G."/>
            <person name="Han B."/>
            <person name="Choisne N."/>
            <person name="Demange N."/>
            <person name="Orjeda G."/>
            <person name="Samain S."/>
            <person name="Cattolico L."/>
            <person name="Pelletier E."/>
            <person name="Couloux A."/>
            <person name="Segurens B."/>
            <person name="Wincker P."/>
            <person name="D'Hont A."/>
            <person name="Scarpelli C."/>
            <person name="Weissenbach J."/>
            <person name="Salanoubat M."/>
            <person name="Quetier F."/>
            <person name="Yu Y."/>
            <person name="Kim H.R."/>
            <person name="Rambo T."/>
            <person name="Currie J."/>
            <person name="Collura K."/>
            <person name="Luo M."/>
            <person name="Yang T."/>
            <person name="Ammiraju J.S.S."/>
            <person name="Engler F."/>
            <person name="Soderlund C."/>
            <person name="Wing R.A."/>
            <person name="Palmer L.E."/>
            <person name="de la Bastide M."/>
            <person name="Spiegel L."/>
            <person name="Nascimento L."/>
            <person name="Zutavern T."/>
            <person name="O'Shaughnessy A."/>
            <person name="Dike S."/>
            <person name="Dedhia N."/>
            <person name="Preston R."/>
            <person name="Balija V."/>
            <person name="McCombie W.R."/>
            <person name="Chow T."/>
            <person name="Chen H."/>
            <person name="Chung M."/>
            <person name="Chen C."/>
            <person name="Shaw J."/>
            <person name="Wu H."/>
            <person name="Hsiao K."/>
            <person name="Chao Y."/>
            <person name="Chu M."/>
            <person name="Cheng C."/>
            <person name="Hour A."/>
            <person name="Lee P."/>
            <person name="Lin S."/>
            <person name="Lin Y."/>
            <person name="Liou J."/>
            <person name="Liu S."/>
            <person name="Hsing Y."/>
            <person name="Raghuvanshi S."/>
            <person name="Mohanty A."/>
            <person name="Bharti A.K."/>
            <person name="Gaur A."/>
            <person name="Gupta V."/>
            <person name="Kumar D."/>
            <person name="Ravi V."/>
            <person name="Vij S."/>
            <person name="Kapur A."/>
            <person name="Khurana P."/>
            <person name="Khurana P."/>
            <person name="Khurana J.P."/>
            <person name="Tyagi A.K."/>
            <person name="Gaikwad K."/>
            <person name="Singh A."/>
            <person name="Dalal V."/>
            <person name="Srivastava S."/>
            <person name="Dixit A."/>
            <person name="Pal A.K."/>
            <person name="Ghazi I.A."/>
            <person name="Yadav M."/>
            <person name="Pandit A."/>
            <person name="Bhargava A."/>
            <person name="Sureshbabu K."/>
            <person name="Batra K."/>
            <person name="Sharma T.R."/>
            <person name="Mohapatra T."/>
            <person name="Singh N.K."/>
            <person name="Messing J."/>
            <person name="Nelson A.B."/>
            <person name="Fuks G."/>
            <person name="Kavchok S."/>
            <person name="Keizer G."/>
            <person name="Linton E."/>
            <person name="Llaca V."/>
            <person name="Song R."/>
            <person name="Tanyolac B."/>
            <person name="Young S."/>
            <person name="Ho-Il K."/>
            <person name="Hahn J.H."/>
            <person name="Sangsakoo G."/>
            <person name="Vanavichit A."/>
            <person name="de Mattos Luiz.A.T."/>
            <person name="Zimmer P.D."/>
            <person name="Malone G."/>
            <person name="Dellagostin O."/>
            <person name="de Oliveira A.C."/>
            <person name="Bevan M."/>
            <person name="Bancroft I."/>
            <person name="Minx P."/>
            <person name="Cordum H."/>
            <person name="Wilson R."/>
            <person name="Cheng Z."/>
            <person name="Jin W."/>
            <person name="Jiang J."/>
            <person name="Leong S.A."/>
            <person name="Iwama H."/>
            <person name="Gojobori T."/>
            <person name="Itoh T."/>
            <person name="Niimura Y."/>
            <person name="Fujii Y."/>
            <person name="Habara T."/>
            <person name="Sakai H."/>
            <person name="Sato Y."/>
            <person name="Wilson G."/>
            <person name="Kumar K."/>
            <person name="McCouch S."/>
            <person name="Juretic N."/>
            <person name="Hoen D."/>
            <person name="Wright S."/>
            <person name="Bruskiewich R."/>
            <person name="Bureau T."/>
            <person name="Miyao A."/>
            <person name="Hirochika H."/>
            <person name="Nishikawa T."/>
            <person name="Kadowaki K."/>
            <person name="Sugiura M."/>
            <person name="Burr B."/>
            <person name="Sasaki T."/>
        </authorList>
    </citation>
    <scope>NUCLEOTIDE SEQUENCE [LARGE SCALE GENOMIC DNA]</scope>
    <source>
        <strain evidence="3">cv. Nipponbare</strain>
    </source>
</reference>
<gene>
    <name evidence="2" type="primary">OSJNBa0031J07.46</name>
</gene>
<protein>
    <submittedName>
        <fullName evidence="2">Uncharacterized protein</fullName>
    </submittedName>
</protein>
<evidence type="ECO:0000313" key="2">
    <source>
        <dbReference type="EMBL" id="BAD62081.1"/>
    </source>
</evidence>
<dbReference type="AlphaFoldDB" id="Q5Z5H3"/>
<name>Q5Z5H3_ORYSJ</name>
<evidence type="ECO:0000313" key="3">
    <source>
        <dbReference type="Proteomes" id="UP000000763"/>
    </source>
</evidence>
<feature type="region of interest" description="Disordered" evidence="1">
    <location>
        <begin position="48"/>
        <end position="103"/>
    </location>
</feature>
<dbReference type="EMBL" id="AP005688">
    <property type="protein sequence ID" value="BAD62081.1"/>
    <property type="molecule type" value="Genomic_DNA"/>
</dbReference>
<accession>Q5Z5H3</accession>
<organism evidence="2 3">
    <name type="scientific">Oryza sativa subsp. japonica</name>
    <name type="common">Rice</name>
    <dbReference type="NCBI Taxonomy" id="39947"/>
    <lineage>
        <taxon>Eukaryota</taxon>
        <taxon>Viridiplantae</taxon>
        <taxon>Streptophyta</taxon>
        <taxon>Embryophyta</taxon>
        <taxon>Tracheophyta</taxon>
        <taxon>Spermatophyta</taxon>
        <taxon>Magnoliopsida</taxon>
        <taxon>Liliopsida</taxon>
        <taxon>Poales</taxon>
        <taxon>Poaceae</taxon>
        <taxon>BOP clade</taxon>
        <taxon>Oryzoideae</taxon>
        <taxon>Oryzeae</taxon>
        <taxon>Oryzinae</taxon>
        <taxon>Oryza</taxon>
        <taxon>Oryza sativa</taxon>
    </lineage>
</organism>
<reference evidence="3" key="2">
    <citation type="journal article" date="2008" name="Nucleic Acids Res.">
        <title>The rice annotation project database (RAP-DB): 2008 update.</title>
        <authorList>
            <consortium name="The rice annotation project (RAP)"/>
        </authorList>
    </citation>
    <scope>GENOME REANNOTATION</scope>
    <source>
        <strain evidence="3">cv. Nipponbare</strain>
    </source>
</reference>